<dbReference type="EMBL" id="AP021876">
    <property type="protein sequence ID" value="BBO85166.1"/>
    <property type="molecule type" value="Genomic_DNA"/>
</dbReference>
<dbReference type="InterPro" id="IPR000523">
    <property type="entry name" value="Mg_chelatse_chII-like_cat_dom"/>
</dbReference>
<name>A0A5K7ZYE1_9BACT</name>
<feature type="domain" description="AAA+ ATPase" evidence="4">
    <location>
        <begin position="213"/>
        <end position="396"/>
    </location>
</feature>
<comment type="similarity">
    <text evidence="1">Belongs to the Mg-chelatase subunits D/I family. ComM subfamily.</text>
</comment>
<dbReference type="GO" id="GO:0005524">
    <property type="term" value="F:ATP binding"/>
    <property type="evidence" value="ECO:0007669"/>
    <property type="project" value="UniProtKB-KW"/>
</dbReference>
<dbReference type="GO" id="GO:0003677">
    <property type="term" value="F:DNA binding"/>
    <property type="evidence" value="ECO:0007669"/>
    <property type="project" value="InterPro"/>
</dbReference>
<dbReference type="Pfam" id="PF13335">
    <property type="entry name" value="Mg_chelatase_C"/>
    <property type="match status" value="1"/>
</dbReference>
<dbReference type="SUPFAM" id="SSF54211">
    <property type="entry name" value="Ribosomal protein S5 domain 2-like"/>
    <property type="match status" value="1"/>
</dbReference>
<dbReference type="CDD" id="cd00009">
    <property type="entry name" value="AAA"/>
    <property type="match status" value="1"/>
</dbReference>
<evidence type="ECO:0000256" key="1">
    <source>
        <dbReference type="ARBA" id="ARBA00006354"/>
    </source>
</evidence>
<dbReference type="Pfam" id="PF13541">
    <property type="entry name" value="ChlI"/>
    <property type="match status" value="1"/>
</dbReference>
<evidence type="ECO:0000313" key="5">
    <source>
        <dbReference type="EMBL" id="BBO85166.1"/>
    </source>
</evidence>
<dbReference type="Pfam" id="PF01078">
    <property type="entry name" value="Mg_chelatase"/>
    <property type="match status" value="1"/>
</dbReference>
<keyword evidence="3" id="KW-0067">ATP-binding</keyword>
<dbReference type="PANTHER" id="PTHR32039:SF7">
    <property type="entry name" value="COMPETENCE PROTEIN COMM"/>
    <property type="match status" value="1"/>
</dbReference>
<dbReference type="Gene3D" id="3.40.50.300">
    <property type="entry name" value="P-loop containing nucleotide triphosphate hydrolases"/>
    <property type="match status" value="1"/>
</dbReference>
<protein>
    <submittedName>
        <fullName evidence="5">ATP-dependent protease</fullName>
    </submittedName>
</protein>
<dbReference type="InterPro" id="IPR014721">
    <property type="entry name" value="Ribsml_uS5_D2-typ_fold_subgr"/>
</dbReference>
<evidence type="ECO:0000259" key="4">
    <source>
        <dbReference type="SMART" id="SM00382"/>
    </source>
</evidence>
<dbReference type="RefSeq" id="WP_155324858.1">
    <property type="nucleotide sequence ID" value="NZ_AP021876.1"/>
</dbReference>
<evidence type="ECO:0000313" key="6">
    <source>
        <dbReference type="Proteomes" id="UP000425960"/>
    </source>
</evidence>
<dbReference type="AlphaFoldDB" id="A0A5K7ZYE1"/>
<dbReference type="GO" id="GO:0008233">
    <property type="term" value="F:peptidase activity"/>
    <property type="evidence" value="ECO:0007669"/>
    <property type="project" value="UniProtKB-KW"/>
</dbReference>
<keyword evidence="5" id="KW-0645">Protease</keyword>
<dbReference type="Gene3D" id="3.30.230.10">
    <property type="match status" value="1"/>
</dbReference>
<keyword evidence="2" id="KW-0547">Nucleotide-binding</keyword>
<reference evidence="5 6" key="1">
    <citation type="submission" date="2019-11" db="EMBL/GenBank/DDBJ databases">
        <title>Comparative genomics of hydrocarbon-degrading Desulfosarcina strains.</title>
        <authorList>
            <person name="Watanabe M."/>
            <person name="Kojima H."/>
            <person name="Fukui M."/>
        </authorList>
    </citation>
    <scope>NUCLEOTIDE SEQUENCE [LARGE SCALE GENOMIC DNA]</scope>
    <source>
        <strain evidence="5 6">28bB2T</strain>
    </source>
</reference>
<dbReference type="InterPro" id="IPR025158">
    <property type="entry name" value="Mg_chelat-rel_C"/>
</dbReference>
<dbReference type="InterPro" id="IPR001208">
    <property type="entry name" value="MCM_dom"/>
</dbReference>
<dbReference type="PRINTS" id="PR01657">
    <property type="entry name" value="MCMFAMILY"/>
</dbReference>
<evidence type="ECO:0000256" key="3">
    <source>
        <dbReference type="ARBA" id="ARBA00022840"/>
    </source>
</evidence>
<dbReference type="InterPro" id="IPR003593">
    <property type="entry name" value="AAA+_ATPase"/>
</dbReference>
<dbReference type="InterPro" id="IPR045006">
    <property type="entry name" value="CHLI-like"/>
</dbReference>
<sequence>MLARVLSSAVIGIDAYLVEVEVDIAQGLPTFTTVGLPETAVKESRERVKSAIANSGYRFPADRITVNLAPANIKKEGTGFDLPMALGILSATGIIPENALCGYLFLGELSLDGRIKPVNGSLPMAIAARNAGYRGIIVPAENGREASVVTDLCVYPVDTLGQVVDFLRGVTSVAPQKANLKALFDAPLASAADFAEVMGQENAKRALEIAAAGGHNVLMIGPPGSGKTMLARRIPTILPPMSFEEAIETTKILSVVGMLDRRQPLVIQRPFRSPHHTISDAGLIGGGHVPRPGEVSLAHNGVLFLDELPEYKKNVLEVLRQPLEDLQVTISRAASTLTYPSSFMLIAAMNPCPCGYLADPRHACRCTAHQIQRYRAKISGPLLDRIDIHVEVPAVPHKDLVGTLESEPSTAIRQRVVAARQIQRQRFRRMNVYNNAQMASRHIRKHCHIDREAEGVLTAAIERLGLSARAYNRILKISRTIADLEAMADIKMHHVTEAIQYRSLDRSKQNL</sequence>
<dbReference type="NCBIfam" id="TIGR00368">
    <property type="entry name" value="YifB family Mg chelatase-like AAA ATPase"/>
    <property type="match status" value="1"/>
</dbReference>
<gene>
    <name evidence="5" type="primary">comM</name>
    <name evidence="5" type="ORF">DSCO28_57320</name>
</gene>
<dbReference type="InterPro" id="IPR027417">
    <property type="entry name" value="P-loop_NTPase"/>
</dbReference>
<dbReference type="KEGG" id="dov:DSCO28_57320"/>
<dbReference type="PANTHER" id="PTHR32039">
    <property type="entry name" value="MAGNESIUM-CHELATASE SUBUNIT CHLI"/>
    <property type="match status" value="1"/>
</dbReference>
<dbReference type="GO" id="GO:0006508">
    <property type="term" value="P:proteolysis"/>
    <property type="evidence" value="ECO:0007669"/>
    <property type="project" value="UniProtKB-KW"/>
</dbReference>
<organism evidence="5 6">
    <name type="scientific">Desulfosarcina ovata subsp. sediminis</name>
    <dbReference type="NCBI Taxonomy" id="885957"/>
    <lineage>
        <taxon>Bacteria</taxon>
        <taxon>Pseudomonadati</taxon>
        <taxon>Thermodesulfobacteriota</taxon>
        <taxon>Desulfobacteria</taxon>
        <taxon>Desulfobacterales</taxon>
        <taxon>Desulfosarcinaceae</taxon>
        <taxon>Desulfosarcina</taxon>
    </lineage>
</organism>
<evidence type="ECO:0000256" key="2">
    <source>
        <dbReference type="ARBA" id="ARBA00022741"/>
    </source>
</evidence>
<dbReference type="InterPro" id="IPR004482">
    <property type="entry name" value="Mg_chelat-rel"/>
</dbReference>
<proteinExistence type="inferred from homology"/>
<dbReference type="InterPro" id="IPR020568">
    <property type="entry name" value="Ribosomal_Su5_D2-typ_SF"/>
</dbReference>
<dbReference type="SMART" id="SM00382">
    <property type="entry name" value="AAA"/>
    <property type="match status" value="1"/>
</dbReference>
<dbReference type="Proteomes" id="UP000425960">
    <property type="component" value="Chromosome"/>
</dbReference>
<keyword evidence="5" id="KW-0378">Hydrolase</keyword>
<dbReference type="SUPFAM" id="SSF52540">
    <property type="entry name" value="P-loop containing nucleoside triphosphate hydrolases"/>
    <property type="match status" value="1"/>
</dbReference>
<accession>A0A5K7ZYE1</accession>